<accession>A0A841PL53</accession>
<organism evidence="2 3">
    <name type="scientific">Mesorhizobium sangaii</name>
    <dbReference type="NCBI Taxonomy" id="505389"/>
    <lineage>
        <taxon>Bacteria</taxon>
        <taxon>Pseudomonadati</taxon>
        <taxon>Pseudomonadota</taxon>
        <taxon>Alphaproteobacteria</taxon>
        <taxon>Hyphomicrobiales</taxon>
        <taxon>Phyllobacteriaceae</taxon>
        <taxon>Mesorhizobium</taxon>
    </lineage>
</organism>
<dbReference type="RefSeq" id="WP_184873798.1">
    <property type="nucleotide sequence ID" value="NZ_JACHEF010000003.1"/>
</dbReference>
<comment type="caution">
    <text evidence="2">The sequence shown here is derived from an EMBL/GenBank/DDBJ whole genome shotgun (WGS) entry which is preliminary data.</text>
</comment>
<reference evidence="2 3" key="1">
    <citation type="submission" date="2020-08" db="EMBL/GenBank/DDBJ databases">
        <title>Genomic Encyclopedia of Type Strains, Phase IV (KMG-IV): sequencing the most valuable type-strain genomes for metagenomic binning, comparative biology and taxonomic classification.</title>
        <authorList>
            <person name="Goeker M."/>
        </authorList>
    </citation>
    <scope>NUCLEOTIDE SEQUENCE [LARGE SCALE GENOMIC DNA]</scope>
    <source>
        <strain evidence="2 3">DSM 100039</strain>
    </source>
</reference>
<keyword evidence="1" id="KW-0472">Membrane</keyword>
<keyword evidence="1" id="KW-1133">Transmembrane helix</keyword>
<evidence type="ECO:0000256" key="1">
    <source>
        <dbReference type="SAM" id="Phobius"/>
    </source>
</evidence>
<sequence>MQQRIKTFKTLSRAASAAAFLSVQALICIGTVYWAVAETLGLSAIAALVLGGIFAAPTVFVLITATRMAFDAETDPANQ</sequence>
<dbReference type="Proteomes" id="UP000556329">
    <property type="component" value="Unassembled WGS sequence"/>
</dbReference>
<keyword evidence="3" id="KW-1185">Reference proteome</keyword>
<feature type="transmembrane region" description="Helical" evidence="1">
    <location>
        <begin position="42"/>
        <end position="63"/>
    </location>
</feature>
<name>A0A841PL53_9HYPH</name>
<feature type="transmembrane region" description="Helical" evidence="1">
    <location>
        <begin position="12"/>
        <end position="36"/>
    </location>
</feature>
<gene>
    <name evidence="2" type="ORF">HNQ71_003576</name>
</gene>
<proteinExistence type="predicted"/>
<dbReference type="EMBL" id="JACHEF010000003">
    <property type="protein sequence ID" value="MBB6410902.1"/>
    <property type="molecule type" value="Genomic_DNA"/>
</dbReference>
<evidence type="ECO:0000313" key="2">
    <source>
        <dbReference type="EMBL" id="MBB6410902.1"/>
    </source>
</evidence>
<dbReference type="AlphaFoldDB" id="A0A841PL53"/>
<evidence type="ECO:0000313" key="3">
    <source>
        <dbReference type="Proteomes" id="UP000556329"/>
    </source>
</evidence>
<protein>
    <submittedName>
        <fullName evidence="2">Cbb3-type cytochrome oxidase subunit 3</fullName>
    </submittedName>
</protein>
<keyword evidence="1" id="KW-0812">Transmembrane</keyword>